<feature type="domain" description="HAMP" evidence="14">
    <location>
        <begin position="235"/>
        <end position="287"/>
    </location>
</feature>
<dbReference type="Pfam" id="PF00015">
    <property type="entry name" value="MCPsignal"/>
    <property type="match status" value="1"/>
</dbReference>
<dbReference type="Gene3D" id="1.10.287.950">
    <property type="entry name" value="Methyl-accepting chemotaxis protein"/>
    <property type="match status" value="1"/>
</dbReference>
<gene>
    <name evidence="15" type="ORF">ALQ65_100257</name>
</gene>
<evidence type="ECO:0000256" key="5">
    <source>
        <dbReference type="ARBA" id="ARBA00022692"/>
    </source>
</evidence>
<dbReference type="InterPro" id="IPR004089">
    <property type="entry name" value="MCPsignal_dom"/>
</dbReference>
<keyword evidence="4" id="KW-0145">Chemotaxis</keyword>
<comment type="subcellular location">
    <subcellularLocation>
        <location evidence="1">Cell membrane</location>
        <topology evidence="1">Multi-pass membrane protein</topology>
    </subcellularLocation>
</comment>
<accession>A0A0P9LQT8</accession>
<feature type="transmembrane region" description="Helical" evidence="12">
    <location>
        <begin position="217"/>
        <end position="237"/>
    </location>
</feature>
<keyword evidence="7 12" id="KW-0472">Membrane</keyword>
<dbReference type="SUPFAM" id="SSF58104">
    <property type="entry name" value="Methyl-accepting chemotaxis protein (MCP) signaling domain"/>
    <property type="match status" value="1"/>
</dbReference>
<comment type="caution">
    <text evidence="15">The sequence shown here is derived from an EMBL/GenBank/DDBJ whole genome shotgun (WGS) entry which is preliminary data.</text>
</comment>
<dbReference type="PROSITE" id="PS50885">
    <property type="entry name" value="HAMP"/>
    <property type="match status" value="1"/>
</dbReference>
<dbReference type="CDD" id="cd06225">
    <property type="entry name" value="HAMP"/>
    <property type="match status" value="1"/>
</dbReference>
<dbReference type="FunFam" id="1.10.287.950:FF:000001">
    <property type="entry name" value="Methyl-accepting chemotaxis sensory transducer"/>
    <property type="match status" value="1"/>
</dbReference>
<keyword evidence="8 10" id="KW-0807">Transducer</keyword>
<dbReference type="GO" id="GO:0006935">
    <property type="term" value="P:chemotaxis"/>
    <property type="evidence" value="ECO:0007669"/>
    <property type="project" value="UniProtKB-KW"/>
</dbReference>
<dbReference type="Pfam" id="PF12729">
    <property type="entry name" value="4HB_MCP_1"/>
    <property type="match status" value="1"/>
</dbReference>
<evidence type="ECO:0000256" key="12">
    <source>
        <dbReference type="SAM" id="Phobius"/>
    </source>
</evidence>
<evidence type="ECO:0000256" key="8">
    <source>
        <dbReference type="ARBA" id="ARBA00023224"/>
    </source>
</evidence>
<dbReference type="SMART" id="SM00304">
    <property type="entry name" value="HAMP"/>
    <property type="match status" value="2"/>
</dbReference>
<evidence type="ECO:0000256" key="1">
    <source>
        <dbReference type="ARBA" id="ARBA00004651"/>
    </source>
</evidence>
<reference evidence="15 16" key="1">
    <citation type="submission" date="2018-08" db="EMBL/GenBank/DDBJ databases">
        <title>Recombination of ecologically and evolutionarily significant loci maintains genetic cohesion in the Pseudomonas syringae species complex.</title>
        <authorList>
            <person name="Dillon M."/>
            <person name="Thakur S."/>
            <person name="Almeida R.N.D."/>
            <person name="Weir B.S."/>
            <person name="Guttman D.S."/>
        </authorList>
    </citation>
    <scope>NUCLEOTIDE SEQUENCE [LARGE SCALE GENOMIC DNA]</scope>
    <source>
        <strain evidence="15 16">ICMP 12341</strain>
    </source>
</reference>
<dbReference type="InterPro" id="IPR004090">
    <property type="entry name" value="Chemotax_Me-accpt_rcpt"/>
</dbReference>
<dbReference type="EMBL" id="RBOV01000148">
    <property type="protein sequence ID" value="RMN12317.1"/>
    <property type="molecule type" value="Genomic_DNA"/>
</dbReference>
<keyword evidence="2" id="KW-1003">Cell membrane</keyword>
<evidence type="ECO:0000256" key="7">
    <source>
        <dbReference type="ARBA" id="ARBA00023136"/>
    </source>
</evidence>
<evidence type="ECO:0000313" key="15">
    <source>
        <dbReference type="EMBL" id="RMN12317.1"/>
    </source>
</evidence>
<evidence type="ECO:0000259" key="13">
    <source>
        <dbReference type="PROSITE" id="PS50111"/>
    </source>
</evidence>
<protein>
    <submittedName>
        <fullName evidence="15">Histidine kinase, HAMP region: chemotaxis sensory transducer</fullName>
    </submittedName>
</protein>
<dbReference type="Pfam" id="PF00672">
    <property type="entry name" value="HAMP"/>
    <property type="match status" value="2"/>
</dbReference>
<dbReference type="Proteomes" id="UP000271468">
    <property type="component" value="Unassembled WGS sequence"/>
</dbReference>
<keyword evidence="6 12" id="KW-1133">Transmembrane helix</keyword>
<evidence type="ECO:0000256" key="11">
    <source>
        <dbReference type="SAM" id="Coils"/>
    </source>
</evidence>
<feature type="domain" description="Methyl-accepting transducer" evidence="13">
    <location>
        <begin position="292"/>
        <end position="528"/>
    </location>
</feature>
<dbReference type="SUPFAM" id="SSF47170">
    <property type="entry name" value="Aspartate receptor, ligand-binding domain"/>
    <property type="match status" value="1"/>
</dbReference>
<name>A0A0P9LQT8_9PSED</name>
<evidence type="ECO:0000313" key="16">
    <source>
        <dbReference type="Proteomes" id="UP000271468"/>
    </source>
</evidence>
<keyword evidence="11" id="KW-0175">Coiled coil</keyword>
<feature type="transmembrane region" description="Helical" evidence="12">
    <location>
        <begin position="31"/>
        <end position="53"/>
    </location>
</feature>
<evidence type="ECO:0000256" key="10">
    <source>
        <dbReference type="PROSITE-ProRule" id="PRU00284"/>
    </source>
</evidence>
<dbReference type="InterPro" id="IPR003660">
    <property type="entry name" value="HAMP_dom"/>
</dbReference>
<evidence type="ECO:0000256" key="9">
    <source>
        <dbReference type="ARBA" id="ARBA00029447"/>
    </source>
</evidence>
<evidence type="ECO:0000256" key="3">
    <source>
        <dbReference type="ARBA" id="ARBA00022481"/>
    </source>
</evidence>
<dbReference type="GO" id="GO:0016301">
    <property type="term" value="F:kinase activity"/>
    <property type="evidence" value="ECO:0007669"/>
    <property type="project" value="UniProtKB-KW"/>
</dbReference>
<evidence type="ECO:0000256" key="4">
    <source>
        <dbReference type="ARBA" id="ARBA00022500"/>
    </source>
</evidence>
<comment type="similarity">
    <text evidence="9">Belongs to the methyl-accepting chemotaxis (MCP) protein family.</text>
</comment>
<evidence type="ECO:0000259" key="14">
    <source>
        <dbReference type="PROSITE" id="PS50885"/>
    </source>
</evidence>
<evidence type="ECO:0000256" key="6">
    <source>
        <dbReference type="ARBA" id="ARBA00022989"/>
    </source>
</evidence>
<feature type="coiled-coil region" evidence="11">
    <location>
        <begin position="282"/>
        <end position="309"/>
    </location>
</feature>
<dbReference type="PRINTS" id="PR00260">
    <property type="entry name" value="CHEMTRNSDUCR"/>
</dbReference>
<keyword evidence="15" id="KW-0808">Transferase</keyword>
<dbReference type="PANTHER" id="PTHR32089:SF120">
    <property type="entry name" value="METHYL-ACCEPTING CHEMOTAXIS PROTEIN TLPQ"/>
    <property type="match status" value="1"/>
</dbReference>
<keyword evidence="5 12" id="KW-0812">Transmembrane</keyword>
<sequence length="564" mass="59617">MKNPFSAHASLHHPRISLMNLLRQLTFSTKLLSAFIACALITLAVGGLGMVGVTRLADALERTFSNNLVSVSNTNETLTRLTAHNRGLYRLLDAQDGGVPETDKERVRQALGDDLARAQKVFAIYRATPLEDDERVAGDQLEQMLPAYIAGTQQVVELMRAGDYENARNRLNTLSSEGFAKARGYLRTMIESNNRQIKEGAAAAAELKSTSVSMLEAGVVIAFLVAIMLGVLITRMITRPLAVAVESARRIAGGDLTQPIVSTSGDEAGQLLDALSGMQTGLKNTILQIASAADQLASAAEELSAVTDESTRGLTRQNDEIQQAATAVNQMTAAVEEVARNAVSTSEASKAATDDAIDGRGQVDHTVKGITTMVQEITQSTGAVSELAGHVREISKVLDVIRSIAEQTNLLALNAAIEAARAGEQGRGFAVVADEVRALAHRTQASTVEIEGMISTVQSGADGAVAAMGKSLSLATNTQDLALRAGAALEKITQGVATINERNLVIASASEEQAQVAREVDRNLINIQDLSTQSAAGANQTSASSQELSRLATSFNTLVANFKL</sequence>
<dbReference type="SMART" id="SM00283">
    <property type="entry name" value="MA"/>
    <property type="match status" value="1"/>
</dbReference>
<keyword evidence="3" id="KW-0488">Methylation</keyword>
<dbReference type="InterPro" id="IPR035440">
    <property type="entry name" value="4HB_MCP_dom_sf"/>
</dbReference>
<dbReference type="GO" id="GO:0004888">
    <property type="term" value="F:transmembrane signaling receptor activity"/>
    <property type="evidence" value="ECO:0007669"/>
    <property type="project" value="InterPro"/>
</dbReference>
<dbReference type="PANTHER" id="PTHR32089">
    <property type="entry name" value="METHYL-ACCEPTING CHEMOTAXIS PROTEIN MCPB"/>
    <property type="match status" value="1"/>
</dbReference>
<proteinExistence type="inferred from homology"/>
<evidence type="ECO:0000256" key="2">
    <source>
        <dbReference type="ARBA" id="ARBA00022475"/>
    </source>
</evidence>
<dbReference type="InterPro" id="IPR024478">
    <property type="entry name" value="HlyB_4HB_MCP"/>
</dbReference>
<keyword evidence="15" id="KW-0418">Kinase</keyword>
<dbReference type="GO" id="GO:0005886">
    <property type="term" value="C:plasma membrane"/>
    <property type="evidence" value="ECO:0007669"/>
    <property type="project" value="UniProtKB-SubCell"/>
</dbReference>
<dbReference type="PROSITE" id="PS50111">
    <property type="entry name" value="CHEMOTAXIS_TRANSDUC_2"/>
    <property type="match status" value="1"/>
</dbReference>
<dbReference type="CDD" id="cd11386">
    <property type="entry name" value="MCP_signal"/>
    <property type="match status" value="1"/>
</dbReference>
<dbReference type="AlphaFoldDB" id="A0A0P9LQT8"/>
<organism evidence="15 16">
    <name type="scientific">Pseudomonas syringae pv. coriandricola</name>
    <dbReference type="NCBI Taxonomy" id="264453"/>
    <lineage>
        <taxon>Bacteria</taxon>
        <taxon>Pseudomonadati</taxon>
        <taxon>Pseudomonadota</taxon>
        <taxon>Gammaproteobacteria</taxon>
        <taxon>Pseudomonadales</taxon>
        <taxon>Pseudomonadaceae</taxon>
        <taxon>Pseudomonas</taxon>
    </lineage>
</organism>
<dbReference type="GO" id="GO:0007165">
    <property type="term" value="P:signal transduction"/>
    <property type="evidence" value="ECO:0007669"/>
    <property type="project" value="UniProtKB-KW"/>
</dbReference>